<keyword evidence="3" id="KW-0378">Hydrolase</keyword>
<organism evidence="3 4">
    <name type="scientific">Klebsormidium nitens</name>
    <name type="common">Green alga</name>
    <name type="synonym">Ulothrix nitens</name>
    <dbReference type="NCBI Taxonomy" id="105231"/>
    <lineage>
        <taxon>Eukaryota</taxon>
        <taxon>Viridiplantae</taxon>
        <taxon>Streptophyta</taxon>
        <taxon>Klebsormidiophyceae</taxon>
        <taxon>Klebsormidiales</taxon>
        <taxon>Klebsormidiaceae</taxon>
        <taxon>Klebsormidium</taxon>
    </lineage>
</organism>
<keyword evidence="3" id="KW-0255">Endonuclease</keyword>
<evidence type="ECO:0000313" key="3">
    <source>
        <dbReference type="EMBL" id="GAQ89656.1"/>
    </source>
</evidence>
<feature type="domain" description="HNH nuclease" evidence="2">
    <location>
        <begin position="190"/>
        <end position="240"/>
    </location>
</feature>
<dbReference type="GO" id="GO:0004519">
    <property type="term" value="F:endonuclease activity"/>
    <property type="evidence" value="ECO:0007669"/>
    <property type="project" value="UniProtKB-KW"/>
</dbReference>
<dbReference type="GO" id="GO:0003676">
    <property type="term" value="F:nucleic acid binding"/>
    <property type="evidence" value="ECO:0007669"/>
    <property type="project" value="InterPro"/>
</dbReference>
<proteinExistence type="predicted"/>
<keyword evidence="4" id="KW-1185">Reference proteome</keyword>
<dbReference type="Gene3D" id="1.10.30.50">
    <property type="match status" value="1"/>
</dbReference>
<dbReference type="EMBL" id="DF237496">
    <property type="protein sequence ID" value="GAQ89656.1"/>
    <property type="molecule type" value="Genomic_DNA"/>
</dbReference>
<keyword evidence="3" id="KW-0540">Nuclease</keyword>
<gene>
    <name evidence="3" type="ORF">KFL_005470080</name>
</gene>
<protein>
    <submittedName>
        <fullName evidence="3">Putative HNH endonuclease</fullName>
    </submittedName>
</protein>
<accession>A0A1Y1ILK8</accession>
<dbReference type="CDD" id="cd00085">
    <property type="entry name" value="HNHc"/>
    <property type="match status" value="1"/>
</dbReference>
<dbReference type="InterPro" id="IPR002711">
    <property type="entry name" value="HNH"/>
</dbReference>
<dbReference type="Proteomes" id="UP000054558">
    <property type="component" value="Unassembled WGS sequence"/>
</dbReference>
<dbReference type="InterPro" id="IPR003615">
    <property type="entry name" value="HNH_nuc"/>
</dbReference>
<dbReference type="OrthoDB" id="2127950at2759"/>
<name>A0A1Y1ILK8_KLENI</name>
<dbReference type="OMA" id="VWLQYLA"/>
<evidence type="ECO:0000313" key="4">
    <source>
        <dbReference type="Proteomes" id="UP000054558"/>
    </source>
</evidence>
<dbReference type="PANTHER" id="PTHR33877">
    <property type="entry name" value="SLL1193 PROTEIN"/>
    <property type="match status" value="1"/>
</dbReference>
<evidence type="ECO:0000256" key="1">
    <source>
        <dbReference type="SAM" id="MobiDB-lite"/>
    </source>
</evidence>
<dbReference type="Pfam" id="PF01844">
    <property type="entry name" value="HNH"/>
    <property type="match status" value="1"/>
</dbReference>
<dbReference type="STRING" id="105231.A0A1Y1ILK8"/>
<dbReference type="InterPro" id="IPR052892">
    <property type="entry name" value="NA-targeting_endonuclease"/>
</dbReference>
<dbReference type="SMART" id="SM00507">
    <property type="entry name" value="HNHc"/>
    <property type="match status" value="1"/>
</dbReference>
<feature type="region of interest" description="Disordered" evidence="1">
    <location>
        <begin position="62"/>
        <end position="85"/>
    </location>
</feature>
<dbReference type="GO" id="GO:0008270">
    <property type="term" value="F:zinc ion binding"/>
    <property type="evidence" value="ECO:0007669"/>
    <property type="project" value="InterPro"/>
</dbReference>
<dbReference type="PANTHER" id="PTHR33877:SF2">
    <property type="entry name" value="OS07G0170200 PROTEIN"/>
    <property type="match status" value="1"/>
</dbReference>
<dbReference type="AlphaFoldDB" id="A0A1Y1ILK8"/>
<reference evidence="3 4" key="1">
    <citation type="journal article" date="2014" name="Nat. Commun.">
        <title>Klebsormidium flaccidum genome reveals primary factors for plant terrestrial adaptation.</title>
        <authorList>
            <person name="Hori K."/>
            <person name="Maruyama F."/>
            <person name="Fujisawa T."/>
            <person name="Togashi T."/>
            <person name="Yamamoto N."/>
            <person name="Seo M."/>
            <person name="Sato S."/>
            <person name="Yamada T."/>
            <person name="Mori H."/>
            <person name="Tajima N."/>
            <person name="Moriyama T."/>
            <person name="Ikeuchi M."/>
            <person name="Watanabe M."/>
            <person name="Wada H."/>
            <person name="Kobayashi K."/>
            <person name="Saito M."/>
            <person name="Masuda T."/>
            <person name="Sasaki-Sekimoto Y."/>
            <person name="Mashiguchi K."/>
            <person name="Awai K."/>
            <person name="Shimojima M."/>
            <person name="Masuda S."/>
            <person name="Iwai M."/>
            <person name="Nobusawa T."/>
            <person name="Narise T."/>
            <person name="Kondo S."/>
            <person name="Saito H."/>
            <person name="Sato R."/>
            <person name="Murakawa M."/>
            <person name="Ihara Y."/>
            <person name="Oshima-Yamada Y."/>
            <person name="Ohtaka K."/>
            <person name="Satoh M."/>
            <person name="Sonobe K."/>
            <person name="Ishii M."/>
            <person name="Ohtani R."/>
            <person name="Kanamori-Sato M."/>
            <person name="Honoki R."/>
            <person name="Miyazaki D."/>
            <person name="Mochizuki H."/>
            <person name="Umetsu J."/>
            <person name="Higashi K."/>
            <person name="Shibata D."/>
            <person name="Kamiya Y."/>
            <person name="Sato N."/>
            <person name="Nakamura Y."/>
            <person name="Tabata S."/>
            <person name="Ida S."/>
            <person name="Kurokawa K."/>
            <person name="Ohta H."/>
        </authorList>
    </citation>
    <scope>NUCLEOTIDE SEQUENCE [LARGE SCALE GENOMIC DNA]</scope>
    <source>
        <strain evidence="3 4">NIES-2285</strain>
    </source>
</reference>
<sequence>MGGNPDSLEVGTGLRLAHTTLRCGGALGKMEESVRERFFLTSLTQHAPQPRSSSARCTVLEQQPPKETHAPKSKQKPPKGKKRAAQKRIYDLGPIQQAEAEAIAEAIAHAPPHEFDEFDTYRGLVLDVSYKPIDIINWKRAICMDLFQKADVLTYYDQYVHSAYAAYPLPAVLRISNYVNLPKQRMRVMLSRTNILIRDKNKCQYCGSRDDLTIDHVVAASRGGDWSWTNLVAACGTCNLKKGNMSVADAGMRLLRQPREPIESDFPPLSHKNLGGRNTPPEWYDYLPNRLKFFQ</sequence>
<feature type="compositionally biased region" description="Basic residues" evidence="1">
    <location>
        <begin position="71"/>
        <end position="85"/>
    </location>
</feature>
<evidence type="ECO:0000259" key="2">
    <source>
        <dbReference type="SMART" id="SM00507"/>
    </source>
</evidence>